<dbReference type="PANTHER" id="PTHR33415:SF4">
    <property type="entry name" value="DCL PROTEIN (DUF3223)"/>
    <property type="match status" value="1"/>
</dbReference>
<dbReference type="GO" id="GO:0009658">
    <property type="term" value="P:chloroplast organization"/>
    <property type="evidence" value="ECO:0007669"/>
    <property type="project" value="TreeGrafter"/>
</dbReference>
<dbReference type="EMBL" id="JBAMMX010000006">
    <property type="protein sequence ID" value="KAK6938644.1"/>
    <property type="molecule type" value="Genomic_DNA"/>
</dbReference>
<dbReference type="GO" id="GO:0009507">
    <property type="term" value="C:chloroplast"/>
    <property type="evidence" value="ECO:0007669"/>
    <property type="project" value="TreeGrafter"/>
</dbReference>
<dbReference type="Gene3D" id="3.10.450.40">
    <property type="match status" value="1"/>
</dbReference>
<dbReference type="Proteomes" id="UP001370490">
    <property type="component" value="Unassembled WGS sequence"/>
</dbReference>
<proteinExistence type="predicted"/>
<dbReference type="AlphaFoldDB" id="A0AAN8VVQ9"/>
<dbReference type="InterPro" id="IPR044673">
    <property type="entry name" value="DCL-like"/>
</dbReference>
<dbReference type="Pfam" id="PF11523">
    <property type="entry name" value="DUF3223"/>
    <property type="match status" value="1"/>
</dbReference>
<accession>A0AAN8VVQ9</accession>
<name>A0AAN8VVQ9_9MAGN</name>
<dbReference type="PANTHER" id="PTHR33415">
    <property type="entry name" value="PROTEIN EMBRYO DEFECTIVE 514"/>
    <property type="match status" value="1"/>
</dbReference>
<dbReference type="GO" id="GO:1901259">
    <property type="term" value="P:chloroplast rRNA processing"/>
    <property type="evidence" value="ECO:0007669"/>
    <property type="project" value="TreeGrafter"/>
</dbReference>
<organism evidence="1 2">
    <name type="scientific">Dillenia turbinata</name>
    <dbReference type="NCBI Taxonomy" id="194707"/>
    <lineage>
        <taxon>Eukaryota</taxon>
        <taxon>Viridiplantae</taxon>
        <taxon>Streptophyta</taxon>
        <taxon>Embryophyta</taxon>
        <taxon>Tracheophyta</taxon>
        <taxon>Spermatophyta</taxon>
        <taxon>Magnoliopsida</taxon>
        <taxon>eudicotyledons</taxon>
        <taxon>Gunneridae</taxon>
        <taxon>Pentapetalae</taxon>
        <taxon>Dilleniales</taxon>
        <taxon>Dilleniaceae</taxon>
        <taxon>Dillenia</taxon>
    </lineage>
</organism>
<protein>
    <submittedName>
        <fullName evidence="1">Uncharacterized protein</fullName>
    </submittedName>
</protein>
<reference evidence="1 2" key="1">
    <citation type="submission" date="2023-12" db="EMBL/GenBank/DDBJ databases">
        <title>A high-quality genome assembly for Dillenia turbinata (Dilleniales).</title>
        <authorList>
            <person name="Chanderbali A."/>
        </authorList>
    </citation>
    <scope>NUCLEOTIDE SEQUENCE [LARGE SCALE GENOMIC DNA]</scope>
    <source>
        <strain evidence="1">LSX21</strain>
        <tissue evidence="1">Leaf</tissue>
    </source>
</reference>
<sequence>MWRLQSSLKVFLSCSVSDTRTTATCSSASASFSHLRCKGGGGRLRNPASPTTDIEPIICFTKEILHSDSLNAVDKYIRRYMDGEHLSAEDEKAVINRLLAYHLHAEDKIGCGLNSIMTGAMVVDRHPQFRNSRCLFVIKTDGGWIDFSYQKCISAYIRDEYPSYAEGFIRKHYKRQKSKRQSCRPQPINDGGFEITIPVEDSCVP</sequence>
<comment type="caution">
    <text evidence="1">The sequence shown here is derived from an EMBL/GenBank/DDBJ whole genome shotgun (WGS) entry which is preliminary data.</text>
</comment>
<gene>
    <name evidence="1" type="ORF">RJ641_032152</name>
</gene>
<evidence type="ECO:0000313" key="2">
    <source>
        <dbReference type="Proteomes" id="UP001370490"/>
    </source>
</evidence>
<evidence type="ECO:0000313" key="1">
    <source>
        <dbReference type="EMBL" id="KAK6938644.1"/>
    </source>
</evidence>
<keyword evidence="2" id="KW-1185">Reference proteome</keyword>